<dbReference type="PANTHER" id="PTHR34070:SF1">
    <property type="entry name" value="DNA ALKYLATION REPAIR PROTEIN"/>
    <property type="match status" value="1"/>
</dbReference>
<reference evidence="2" key="1">
    <citation type="submission" date="2016-10" db="EMBL/GenBank/DDBJ databases">
        <authorList>
            <person name="Varghese N."/>
            <person name="Submissions S."/>
        </authorList>
    </citation>
    <scope>NUCLEOTIDE SEQUENCE [LARGE SCALE GENOMIC DNA]</scope>
    <source>
        <strain evidence="2">CGMCC 4.7047</strain>
    </source>
</reference>
<keyword evidence="2" id="KW-1185">Reference proteome</keyword>
<dbReference type="STRING" id="1176198.SAMN05444716_101224"/>
<dbReference type="InterPro" id="IPR014825">
    <property type="entry name" value="DNA_alkylation"/>
</dbReference>
<dbReference type="EMBL" id="FPAB01000001">
    <property type="protein sequence ID" value="SFS34276.1"/>
    <property type="molecule type" value="Genomic_DNA"/>
</dbReference>
<evidence type="ECO:0000313" key="2">
    <source>
        <dbReference type="Proteomes" id="UP000198873"/>
    </source>
</evidence>
<dbReference type="InterPro" id="IPR016024">
    <property type="entry name" value="ARM-type_fold"/>
</dbReference>
<protein>
    <submittedName>
        <fullName evidence="1">DNA alkylation repair enzyme</fullName>
    </submittedName>
</protein>
<dbReference type="Proteomes" id="UP000198873">
    <property type="component" value="Unassembled WGS sequence"/>
</dbReference>
<accession>A0A1I6P232</accession>
<dbReference type="Pfam" id="PF08713">
    <property type="entry name" value="DNA_alkylation"/>
    <property type="match status" value="1"/>
</dbReference>
<dbReference type="AlphaFoldDB" id="A0A1I6P232"/>
<name>A0A1I6P232_9ACTN</name>
<gene>
    <name evidence="1" type="ORF">SAMN05444716_101224</name>
</gene>
<proteinExistence type="predicted"/>
<dbReference type="CDD" id="cd06561">
    <property type="entry name" value="AlkD_like"/>
    <property type="match status" value="1"/>
</dbReference>
<dbReference type="Gene3D" id="1.25.10.90">
    <property type="match status" value="1"/>
</dbReference>
<dbReference type="RefSeq" id="WP_019431761.1">
    <property type="nucleotide sequence ID" value="NZ_CP054938.1"/>
</dbReference>
<dbReference type="PANTHER" id="PTHR34070">
    <property type="entry name" value="ARMADILLO-TYPE FOLD"/>
    <property type="match status" value="1"/>
</dbReference>
<evidence type="ECO:0000313" key="1">
    <source>
        <dbReference type="EMBL" id="SFS34276.1"/>
    </source>
</evidence>
<sequence length="240" mass="27488">MDLTARVFIDTLRTFQSDEERTKISKYYKGGGETEVIGVRMKNTFDTAARFAGMPLAEVEALLDSPYYEARMGAVSILDFKARRKRITDDERRALYDLYMERHDRIDNWDLVDRAAPRVVGWYLLDKPRAPLYELARSADIWERRTAITATFWFIRQGDIDDALHIAGLLLDDAEELIHKSVGTALREVGKVDQERLVRFLREQPALPRVTLRYATEKLPPELRAELLGAGDTARSPGKG</sequence>
<dbReference type="SUPFAM" id="SSF48371">
    <property type="entry name" value="ARM repeat"/>
    <property type="match status" value="1"/>
</dbReference>
<organism evidence="1 2">
    <name type="scientific">Streptomyces harbinensis</name>
    <dbReference type="NCBI Taxonomy" id="1176198"/>
    <lineage>
        <taxon>Bacteria</taxon>
        <taxon>Bacillati</taxon>
        <taxon>Actinomycetota</taxon>
        <taxon>Actinomycetes</taxon>
        <taxon>Kitasatosporales</taxon>
        <taxon>Streptomycetaceae</taxon>
        <taxon>Streptomyces</taxon>
    </lineage>
</organism>